<organism evidence="4 5">
    <name type="scientific">Cenarchaeum symbiosum (strain A)</name>
    <dbReference type="NCBI Taxonomy" id="414004"/>
    <lineage>
        <taxon>Archaea</taxon>
        <taxon>Nitrososphaerota</taxon>
        <taxon>Candidatus Cenarchaeales</taxon>
        <taxon>Candidatus Cenarchaeaceae</taxon>
        <taxon>Candidatus Cenarchaeum</taxon>
    </lineage>
</organism>
<dbReference type="SMART" id="SM00931">
    <property type="entry name" value="NOSIC"/>
    <property type="match status" value="1"/>
</dbReference>
<dbReference type="EMBL" id="DP000238">
    <property type="protein sequence ID" value="ABK77190.1"/>
    <property type="molecule type" value="Genomic_DNA"/>
</dbReference>
<dbReference type="Proteomes" id="UP000000758">
    <property type="component" value="Chromosome"/>
</dbReference>
<dbReference type="InterPro" id="IPR012976">
    <property type="entry name" value="NOSIC"/>
</dbReference>
<sequence>MNRVVLTELGIVVYDGDKISNRLPFGSPASEYAAIQDGSSGVPALKSCLRGTDATVNDRALLRILRKASMDVRECSEAEAADIRSSKLQILEEAGFASGEDDAMDKLRRFALELSSFRIAAESQSPDLHIIQAVGALDSLDDAINAAASHMREWYGLHFPELESLADGIPGYAGIASAGRRDGLSRGTFEAAGYDARRSEMMDLVCGKSRGGEISDANLRMVQALAAEVLALHRLRSEMESHIDEQMRSSAPNVTAILGATVGAKLLSRAGSLRRLASMSSSTIQILGAEKALFRSLKTGSQPPKHGLLFQHPLVHSAPRWQRGKVARAVAAKAAIAARIDYHTGEPNGALLQSLEARISEISEKYKDPPERPPAKPPGARRKRGGFRRKRA</sequence>
<dbReference type="KEGG" id="csy:CENSYa_0557"/>
<dbReference type="Pfam" id="PF01798">
    <property type="entry name" value="Nop"/>
    <property type="match status" value="1"/>
</dbReference>
<comment type="similarity">
    <text evidence="1">Belongs to the NOP5/NOP56 family.</text>
</comment>
<dbReference type="InterPro" id="IPR002687">
    <property type="entry name" value="Nop_dom"/>
</dbReference>
<feature type="domain" description="Nop" evidence="3">
    <location>
        <begin position="250"/>
        <end position="364"/>
    </location>
</feature>
<dbReference type="AlphaFoldDB" id="A0RV23"/>
<dbReference type="PANTHER" id="PTHR10894">
    <property type="entry name" value="NUCLEOLAR PROTEIN 5 NUCLEOLAR PROTEIN NOP5 NOP58"/>
    <property type="match status" value="1"/>
</dbReference>
<evidence type="ECO:0000256" key="1">
    <source>
        <dbReference type="ARBA" id="ARBA00009211"/>
    </source>
</evidence>
<gene>
    <name evidence="4" type="ordered locus">CENSYa_0557</name>
</gene>
<dbReference type="EnsemblBacteria" id="ABK77190">
    <property type="protein sequence ID" value="ABK77190"/>
    <property type="gene ID" value="CENSYa_0557"/>
</dbReference>
<evidence type="ECO:0000313" key="5">
    <source>
        <dbReference type="Proteomes" id="UP000000758"/>
    </source>
</evidence>
<dbReference type="InterPro" id="IPR036070">
    <property type="entry name" value="Nop_dom_sf"/>
</dbReference>
<dbReference type="SUPFAM" id="SSF89124">
    <property type="entry name" value="Nop domain"/>
    <property type="match status" value="1"/>
</dbReference>
<dbReference type="PANTHER" id="PTHR10894:SF0">
    <property type="entry name" value="NUCLEOLAR PROTEIN 56"/>
    <property type="match status" value="1"/>
</dbReference>
<dbReference type="GO" id="GO:0031428">
    <property type="term" value="C:box C/D methylation guide snoRNP complex"/>
    <property type="evidence" value="ECO:0007669"/>
    <property type="project" value="InterPro"/>
</dbReference>
<dbReference type="HOGENOM" id="CLU_015495_1_2_2"/>
<dbReference type="Gene3D" id="1.10.246.90">
    <property type="entry name" value="Nop domain"/>
    <property type="match status" value="1"/>
</dbReference>
<accession>A0RV23</accession>
<dbReference type="GO" id="GO:0030515">
    <property type="term" value="F:snoRNA binding"/>
    <property type="evidence" value="ECO:0007669"/>
    <property type="project" value="InterPro"/>
</dbReference>
<reference evidence="4 5" key="1">
    <citation type="journal article" date="2006" name="Proc. Natl. Acad. Sci. U.S.A.">
        <title>Genomic analysis of the uncultivated marine crenarchaeote Cenarchaeum symbiosum.</title>
        <authorList>
            <person name="Hallam S.J."/>
            <person name="Konstantinidis K.T."/>
            <person name="Putnam N."/>
            <person name="Schleper C."/>
            <person name="Watanabe Y."/>
            <person name="Sugahara J."/>
            <person name="Preston C."/>
            <person name="de la Torre J."/>
            <person name="Richardson P.M."/>
            <person name="DeLong E.F."/>
        </authorList>
    </citation>
    <scope>NUCLEOTIDE SEQUENCE [LARGE SCALE GENOMIC DNA]</scope>
    <source>
        <strain evidence="5">A</strain>
    </source>
</reference>
<evidence type="ECO:0000313" key="4">
    <source>
        <dbReference type="EMBL" id="ABK77190.1"/>
    </source>
</evidence>
<protein>
    <submittedName>
        <fullName evidence="4">Ribosomal biogenesis protein/nucleolar protein</fullName>
    </submittedName>
</protein>
<dbReference type="PROSITE" id="PS51358">
    <property type="entry name" value="NOP"/>
    <property type="match status" value="1"/>
</dbReference>
<proteinExistence type="inferred from homology"/>
<evidence type="ECO:0000256" key="2">
    <source>
        <dbReference type="SAM" id="MobiDB-lite"/>
    </source>
</evidence>
<keyword evidence="5" id="KW-1185">Reference proteome</keyword>
<dbReference type="InterPro" id="IPR042239">
    <property type="entry name" value="Nop_C"/>
</dbReference>
<dbReference type="PATRIC" id="fig|414004.10.peg.505"/>
<feature type="compositionally biased region" description="Basic residues" evidence="2">
    <location>
        <begin position="379"/>
        <end position="392"/>
    </location>
</feature>
<name>A0RV23_CENSY</name>
<feature type="region of interest" description="Disordered" evidence="2">
    <location>
        <begin position="362"/>
        <end position="392"/>
    </location>
</feature>
<feature type="compositionally biased region" description="Basic and acidic residues" evidence="2">
    <location>
        <begin position="362"/>
        <end position="374"/>
    </location>
</feature>
<dbReference type="Gene3D" id="1.10.287.4070">
    <property type="match status" value="1"/>
</dbReference>
<evidence type="ECO:0000259" key="3">
    <source>
        <dbReference type="PROSITE" id="PS51358"/>
    </source>
</evidence>
<dbReference type="STRING" id="414004.CENSYa_0557"/>
<dbReference type="InterPro" id="IPR045056">
    <property type="entry name" value="Nop56/Nop58"/>
</dbReference>